<dbReference type="AlphaFoldDB" id="A0A9P5NVA2"/>
<organism evidence="2 3">
    <name type="scientific">Gymnopilus junonius</name>
    <name type="common">Spectacular rustgill mushroom</name>
    <name type="synonym">Gymnopilus spectabilis subsp. junonius</name>
    <dbReference type="NCBI Taxonomy" id="109634"/>
    <lineage>
        <taxon>Eukaryota</taxon>
        <taxon>Fungi</taxon>
        <taxon>Dikarya</taxon>
        <taxon>Basidiomycota</taxon>
        <taxon>Agaricomycotina</taxon>
        <taxon>Agaricomycetes</taxon>
        <taxon>Agaricomycetidae</taxon>
        <taxon>Agaricales</taxon>
        <taxon>Agaricineae</taxon>
        <taxon>Hymenogastraceae</taxon>
        <taxon>Gymnopilus</taxon>
    </lineage>
</organism>
<gene>
    <name evidence="2" type="ORF">CPB84DRAFT_241779</name>
</gene>
<feature type="region of interest" description="Disordered" evidence="1">
    <location>
        <begin position="126"/>
        <end position="145"/>
    </location>
</feature>
<dbReference type="EMBL" id="JADNYJ010000013">
    <property type="protein sequence ID" value="KAF8907884.1"/>
    <property type="molecule type" value="Genomic_DNA"/>
</dbReference>
<dbReference type="Proteomes" id="UP000724874">
    <property type="component" value="Unassembled WGS sequence"/>
</dbReference>
<proteinExistence type="predicted"/>
<protein>
    <submittedName>
        <fullName evidence="2">Uncharacterized protein</fullName>
    </submittedName>
</protein>
<keyword evidence="3" id="KW-1185">Reference proteome</keyword>
<evidence type="ECO:0000313" key="2">
    <source>
        <dbReference type="EMBL" id="KAF8907884.1"/>
    </source>
</evidence>
<reference evidence="2" key="1">
    <citation type="submission" date="2020-11" db="EMBL/GenBank/DDBJ databases">
        <authorList>
            <consortium name="DOE Joint Genome Institute"/>
            <person name="Ahrendt S."/>
            <person name="Riley R."/>
            <person name="Andreopoulos W."/>
            <person name="LaButti K."/>
            <person name="Pangilinan J."/>
            <person name="Ruiz-duenas F.J."/>
            <person name="Barrasa J.M."/>
            <person name="Sanchez-Garcia M."/>
            <person name="Camarero S."/>
            <person name="Miyauchi S."/>
            <person name="Serrano A."/>
            <person name="Linde D."/>
            <person name="Babiker R."/>
            <person name="Drula E."/>
            <person name="Ayuso-Fernandez I."/>
            <person name="Pacheco R."/>
            <person name="Padilla G."/>
            <person name="Ferreira P."/>
            <person name="Barriuso J."/>
            <person name="Kellner H."/>
            <person name="Castanera R."/>
            <person name="Alfaro M."/>
            <person name="Ramirez L."/>
            <person name="Pisabarro A.G."/>
            <person name="Kuo A."/>
            <person name="Tritt A."/>
            <person name="Lipzen A."/>
            <person name="He G."/>
            <person name="Yan M."/>
            <person name="Ng V."/>
            <person name="Cullen D."/>
            <person name="Martin F."/>
            <person name="Rosso M.-N."/>
            <person name="Henrissat B."/>
            <person name="Hibbett D."/>
            <person name="Martinez A.T."/>
            <person name="Grigoriev I.V."/>
        </authorList>
    </citation>
    <scope>NUCLEOTIDE SEQUENCE</scope>
    <source>
        <strain evidence="2">AH 44721</strain>
    </source>
</reference>
<evidence type="ECO:0000313" key="3">
    <source>
        <dbReference type="Proteomes" id="UP000724874"/>
    </source>
</evidence>
<sequence>MRIPVYVRELVFFLVEILSRLFGDSHYRCRRSALWNTIVSPIHLYHVTCAPPERNFVVQCQCRVEAVWFLWLKSCVRRLSLFSVGVECFSGVFSVWRYKMQFFYNHHRTRHDIAVEAPPRQPTGFFHHPSCTTPRGPPPTTTSYPSSLQLPLLKVRNPEG</sequence>
<evidence type="ECO:0000256" key="1">
    <source>
        <dbReference type="SAM" id="MobiDB-lite"/>
    </source>
</evidence>
<accession>A0A9P5NVA2</accession>
<comment type="caution">
    <text evidence="2">The sequence shown here is derived from an EMBL/GenBank/DDBJ whole genome shotgun (WGS) entry which is preliminary data.</text>
</comment>
<name>A0A9P5NVA2_GYMJU</name>